<dbReference type="EMBL" id="CP133270">
    <property type="protein sequence ID" value="WVX66141.1"/>
    <property type="molecule type" value="Genomic_DNA"/>
</dbReference>
<evidence type="ECO:0000313" key="2">
    <source>
        <dbReference type="Proteomes" id="UP001330434"/>
    </source>
</evidence>
<proteinExistence type="predicted"/>
<gene>
    <name evidence="1" type="ORF">Bealeia1_00314</name>
</gene>
<keyword evidence="2" id="KW-1185">Reference proteome</keyword>
<evidence type="ECO:0000313" key="1">
    <source>
        <dbReference type="EMBL" id="WVX66141.1"/>
    </source>
</evidence>
<name>A0ABZ2C0V1_9PROT</name>
<protein>
    <submittedName>
        <fullName evidence="1">Uncharacterized protein</fullName>
    </submittedName>
</protein>
<accession>A0ABZ2C0V1</accession>
<sequence length="138" mass="15845">MTRSIEENVFDQAEHLLAEIKKNSVIGKKIKTLQGQLEKVDATIEKIRKDEIKFETVELRKDALEMYLDNSNLLKENIKTNEKALEDWLNENNKYNELHKIISKNLVGMKASNGEITQKGIDEALSMLGWEVDPFAVV</sequence>
<reference evidence="1 2" key="1">
    <citation type="journal article" date="2024" name="Environ. Microbiol.">
        <title>Novel evolutionary insights on the interactions of the Holosporales (Alphaproteobacteria) with eukaryotic hosts from comparative genomics.</title>
        <authorList>
            <person name="Giovannini M."/>
            <person name="Petroni G."/>
            <person name="Castelli M."/>
        </authorList>
    </citation>
    <scope>NUCLEOTIDE SEQUENCE [LARGE SCALE GENOMIC DNA]</scope>
    <source>
        <strain evidence="1 2">US_Bl 15I1</strain>
    </source>
</reference>
<dbReference type="RefSeq" id="WP_338453657.1">
    <property type="nucleotide sequence ID" value="NZ_CP133270.1"/>
</dbReference>
<dbReference type="Proteomes" id="UP001330434">
    <property type="component" value="Chromosome"/>
</dbReference>
<organism evidence="1 2">
    <name type="scientific">Candidatus Bealeia paramacronuclearis</name>
    <dbReference type="NCBI Taxonomy" id="1921001"/>
    <lineage>
        <taxon>Bacteria</taxon>
        <taxon>Pseudomonadati</taxon>
        <taxon>Pseudomonadota</taxon>
        <taxon>Alphaproteobacteria</taxon>
        <taxon>Holosporales</taxon>
        <taxon>Holosporaceae</taxon>
        <taxon>Candidatus Bealeia</taxon>
    </lineage>
</organism>